<protein>
    <submittedName>
        <fullName evidence="2">SDR family oxidoreductase</fullName>
    </submittedName>
</protein>
<dbReference type="AlphaFoldDB" id="A0A9E8SLX1"/>
<name>A0A9E8SLX1_9BACT</name>
<dbReference type="RefSeq" id="WP_244819344.1">
    <property type="nucleotide sequence ID" value="NZ_CP112998.1"/>
</dbReference>
<dbReference type="Gene3D" id="3.40.50.720">
    <property type="entry name" value="NAD(P)-binding Rossmann-like Domain"/>
    <property type="match status" value="1"/>
</dbReference>
<dbReference type="Proteomes" id="UP001164653">
    <property type="component" value="Chromosome"/>
</dbReference>
<proteinExistence type="predicted"/>
<evidence type="ECO:0000313" key="2">
    <source>
        <dbReference type="EMBL" id="WAC13548.1"/>
    </source>
</evidence>
<dbReference type="InterPro" id="IPR036291">
    <property type="entry name" value="NAD(P)-bd_dom_sf"/>
</dbReference>
<dbReference type="KEGG" id="dpf:ON006_06240"/>
<dbReference type="PANTHER" id="PTHR43355:SF2">
    <property type="entry name" value="FLAVIN REDUCTASE (NADPH)"/>
    <property type="match status" value="1"/>
</dbReference>
<dbReference type="CDD" id="cd05244">
    <property type="entry name" value="BVR-B_like_SDR_a"/>
    <property type="match status" value="1"/>
</dbReference>
<dbReference type="SUPFAM" id="SSF51735">
    <property type="entry name" value="NAD(P)-binding Rossmann-fold domains"/>
    <property type="match status" value="1"/>
</dbReference>
<reference evidence="2" key="1">
    <citation type="submission" date="2022-11" db="EMBL/GenBank/DDBJ databases">
        <title>Dyadobacter pollutisoli sp. nov., isolated from plastic dumped soil.</title>
        <authorList>
            <person name="Kim J.M."/>
            <person name="Kim K.R."/>
            <person name="Lee J.K."/>
            <person name="Hao L."/>
            <person name="Jeon C.O."/>
        </authorList>
    </citation>
    <scope>NUCLEOTIDE SEQUENCE</scope>
    <source>
        <strain evidence="2">U1</strain>
    </source>
</reference>
<dbReference type="InterPro" id="IPR051606">
    <property type="entry name" value="Polyketide_Oxido-like"/>
</dbReference>
<dbReference type="Pfam" id="PF13460">
    <property type="entry name" value="NAD_binding_10"/>
    <property type="match status" value="1"/>
</dbReference>
<dbReference type="EMBL" id="CP112998">
    <property type="protein sequence ID" value="WAC13548.1"/>
    <property type="molecule type" value="Genomic_DNA"/>
</dbReference>
<organism evidence="2 3">
    <name type="scientific">Dyadobacter pollutisoli</name>
    <dbReference type="NCBI Taxonomy" id="2910158"/>
    <lineage>
        <taxon>Bacteria</taxon>
        <taxon>Pseudomonadati</taxon>
        <taxon>Bacteroidota</taxon>
        <taxon>Cytophagia</taxon>
        <taxon>Cytophagales</taxon>
        <taxon>Spirosomataceae</taxon>
        <taxon>Dyadobacter</taxon>
    </lineage>
</organism>
<feature type="domain" description="NAD(P)-binding" evidence="1">
    <location>
        <begin position="8"/>
        <end position="199"/>
    </location>
</feature>
<gene>
    <name evidence="2" type="ORF">ON006_06240</name>
</gene>
<keyword evidence="3" id="KW-1185">Reference proteome</keyword>
<accession>A0A9E8SLX1</accession>
<dbReference type="GO" id="GO:0042602">
    <property type="term" value="F:riboflavin reductase (NADPH) activity"/>
    <property type="evidence" value="ECO:0007669"/>
    <property type="project" value="TreeGrafter"/>
</dbReference>
<dbReference type="InterPro" id="IPR016040">
    <property type="entry name" value="NAD(P)-bd_dom"/>
</dbReference>
<dbReference type="PANTHER" id="PTHR43355">
    <property type="entry name" value="FLAVIN REDUCTASE (NADPH)"/>
    <property type="match status" value="1"/>
</dbReference>
<sequence>MKKVIVFGATGGTGSHVVEQALDQGYQVTAVARNPAQLLLRHPNLKVVQGDVLLPETFQDHMMGFDAVISCIGIPKIKRTTLYSAGMQNILKAMHQSGIKRIICISSGAISIPPNSSWIMSFLIKNVLQRLYKPVYSDMLLMENALAGSDLDWTIVRAPKLTDGKRISNYRIITGQPLKNIPRISRADLSAYMISHLSEEKTYKSRVEIAY</sequence>
<evidence type="ECO:0000313" key="3">
    <source>
        <dbReference type="Proteomes" id="UP001164653"/>
    </source>
</evidence>
<dbReference type="GO" id="GO:0004074">
    <property type="term" value="F:biliverdin reductase [NAD(P)H] activity"/>
    <property type="evidence" value="ECO:0007669"/>
    <property type="project" value="TreeGrafter"/>
</dbReference>
<evidence type="ECO:0000259" key="1">
    <source>
        <dbReference type="Pfam" id="PF13460"/>
    </source>
</evidence>